<dbReference type="GO" id="GO:0016301">
    <property type="term" value="F:kinase activity"/>
    <property type="evidence" value="ECO:0007669"/>
    <property type="project" value="UniProtKB-KW"/>
</dbReference>
<sequence length="151" mass="17147">MFCKEWCMSPDHDPQHHRPTWVHSMHYATMHGNTGIIDVFVNRGARVDIVNMGGDTLLAHCRCLRQLLKMRADVDCANEHGNTSLHYASFWISLEYILVKHGALVACLISTGTPPLSKARPRLRKKLEAMASELVRVWLSSLTRNKLGKKE</sequence>
<evidence type="ECO:0000313" key="4">
    <source>
        <dbReference type="Proteomes" id="UP001174909"/>
    </source>
</evidence>
<keyword evidence="1" id="KW-0677">Repeat</keyword>
<protein>
    <submittedName>
        <fullName evidence="3">Integrin-linked protein kinase</fullName>
    </submittedName>
</protein>
<organism evidence="3 4">
    <name type="scientific">Geodia barretti</name>
    <name type="common">Barrett's horny sponge</name>
    <dbReference type="NCBI Taxonomy" id="519541"/>
    <lineage>
        <taxon>Eukaryota</taxon>
        <taxon>Metazoa</taxon>
        <taxon>Porifera</taxon>
        <taxon>Demospongiae</taxon>
        <taxon>Heteroscleromorpha</taxon>
        <taxon>Tetractinellida</taxon>
        <taxon>Astrophorina</taxon>
        <taxon>Geodiidae</taxon>
        <taxon>Geodia</taxon>
    </lineage>
</organism>
<dbReference type="InterPro" id="IPR036770">
    <property type="entry name" value="Ankyrin_rpt-contain_sf"/>
</dbReference>
<accession>A0AA35T677</accession>
<keyword evidence="3" id="KW-0418">Kinase</keyword>
<dbReference type="InterPro" id="IPR050776">
    <property type="entry name" value="Ank_Repeat/CDKN_Inhibitor"/>
</dbReference>
<keyword evidence="3" id="KW-0808">Transferase</keyword>
<dbReference type="SUPFAM" id="SSF48403">
    <property type="entry name" value="Ankyrin repeat"/>
    <property type="match status" value="1"/>
</dbReference>
<gene>
    <name evidence="3" type="ORF">GBAR_LOCUS23346</name>
</gene>
<dbReference type="GO" id="GO:0007229">
    <property type="term" value="P:integrin-mediated signaling pathway"/>
    <property type="evidence" value="ECO:0007669"/>
    <property type="project" value="UniProtKB-KW"/>
</dbReference>
<evidence type="ECO:0000256" key="2">
    <source>
        <dbReference type="ARBA" id="ARBA00023043"/>
    </source>
</evidence>
<comment type="caution">
    <text evidence="3">The sequence shown here is derived from an EMBL/GenBank/DDBJ whole genome shotgun (WGS) entry which is preliminary data.</text>
</comment>
<keyword evidence="4" id="KW-1185">Reference proteome</keyword>
<evidence type="ECO:0000256" key="1">
    <source>
        <dbReference type="ARBA" id="ARBA00022737"/>
    </source>
</evidence>
<evidence type="ECO:0000313" key="3">
    <source>
        <dbReference type="EMBL" id="CAI8042034.1"/>
    </source>
</evidence>
<dbReference type="Proteomes" id="UP001174909">
    <property type="component" value="Unassembled WGS sequence"/>
</dbReference>
<keyword evidence="3" id="KW-0401">Integrin</keyword>
<reference evidence="3" key="1">
    <citation type="submission" date="2023-03" db="EMBL/GenBank/DDBJ databases">
        <authorList>
            <person name="Steffen K."/>
            <person name="Cardenas P."/>
        </authorList>
    </citation>
    <scope>NUCLEOTIDE SEQUENCE</scope>
</reference>
<proteinExistence type="predicted"/>
<dbReference type="EMBL" id="CASHTH010003232">
    <property type="protein sequence ID" value="CAI8042034.1"/>
    <property type="molecule type" value="Genomic_DNA"/>
</dbReference>
<dbReference type="PANTHER" id="PTHR24201">
    <property type="entry name" value="ANK_REP_REGION DOMAIN-CONTAINING PROTEIN"/>
    <property type="match status" value="1"/>
</dbReference>
<dbReference type="Gene3D" id="1.25.40.20">
    <property type="entry name" value="Ankyrin repeat-containing domain"/>
    <property type="match status" value="1"/>
</dbReference>
<name>A0AA35T677_GEOBA</name>
<dbReference type="AlphaFoldDB" id="A0AA35T677"/>
<keyword evidence="2" id="KW-0040">ANK repeat</keyword>